<feature type="compositionally biased region" description="Low complexity" evidence="1">
    <location>
        <begin position="54"/>
        <end position="69"/>
    </location>
</feature>
<evidence type="ECO:0000313" key="4">
    <source>
        <dbReference type="Proteomes" id="UP000054937"/>
    </source>
</evidence>
<organism evidence="3 4">
    <name type="scientific">Pseudocohnilembus persalinus</name>
    <name type="common">Ciliate</name>
    <dbReference type="NCBI Taxonomy" id="266149"/>
    <lineage>
        <taxon>Eukaryota</taxon>
        <taxon>Sar</taxon>
        <taxon>Alveolata</taxon>
        <taxon>Ciliophora</taxon>
        <taxon>Intramacronucleata</taxon>
        <taxon>Oligohymenophorea</taxon>
        <taxon>Scuticociliatia</taxon>
        <taxon>Philasterida</taxon>
        <taxon>Pseudocohnilembidae</taxon>
        <taxon>Pseudocohnilembus</taxon>
    </lineage>
</organism>
<feature type="region of interest" description="Disordered" evidence="1">
    <location>
        <begin position="54"/>
        <end position="78"/>
    </location>
</feature>
<name>A0A0V0Q8S0_PSEPJ</name>
<proteinExistence type="predicted"/>
<evidence type="ECO:0000256" key="1">
    <source>
        <dbReference type="SAM" id="MobiDB-lite"/>
    </source>
</evidence>
<dbReference type="Pfam" id="PF08709">
    <property type="entry name" value="Ins145_P3_rec"/>
    <property type="match status" value="1"/>
</dbReference>
<protein>
    <recommendedName>
        <fullName evidence="2">Inositol 1,4,5-trisphosphate/ryanodine receptor domain-containing protein</fullName>
    </recommendedName>
</protein>
<dbReference type="InterPro" id="IPR014821">
    <property type="entry name" value="Ins145_P3_rcpt"/>
</dbReference>
<dbReference type="GO" id="GO:0006816">
    <property type="term" value="P:calcium ion transport"/>
    <property type="evidence" value="ECO:0007669"/>
    <property type="project" value="InterPro"/>
</dbReference>
<evidence type="ECO:0000313" key="3">
    <source>
        <dbReference type="EMBL" id="KRW98642.1"/>
    </source>
</evidence>
<dbReference type="InParanoid" id="A0A0V0Q8S0"/>
<accession>A0A0V0Q8S0</accession>
<reference evidence="3 4" key="1">
    <citation type="journal article" date="2015" name="Sci. Rep.">
        <title>Genome of the facultative scuticociliatosis pathogen Pseudocohnilembus persalinus provides insight into its virulence through horizontal gene transfer.</title>
        <authorList>
            <person name="Xiong J."/>
            <person name="Wang G."/>
            <person name="Cheng J."/>
            <person name="Tian M."/>
            <person name="Pan X."/>
            <person name="Warren A."/>
            <person name="Jiang C."/>
            <person name="Yuan D."/>
            <person name="Miao W."/>
        </authorList>
    </citation>
    <scope>NUCLEOTIDE SEQUENCE [LARGE SCALE GENOMIC DNA]</scope>
    <source>
        <strain evidence="3">36N120E</strain>
    </source>
</reference>
<evidence type="ECO:0000259" key="2">
    <source>
        <dbReference type="Pfam" id="PF08709"/>
    </source>
</evidence>
<dbReference type="AlphaFoldDB" id="A0A0V0Q8S0"/>
<dbReference type="Gene3D" id="2.80.10.50">
    <property type="match status" value="1"/>
</dbReference>
<gene>
    <name evidence="3" type="ORF">PPERSA_00230</name>
</gene>
<dbReference type="PANTHER" id="PTHR13715">
    <property type="entry name" value="RYANODINE RECEPTOR AND IP3 RECEPTOR"/>
    <property type="match status" value="1"/>
</dbReference>
<feature type="domain" description="Inositol 1,4,5-trisphosphate/ryanodine receptor" evidence="2">
    <location>
        <begin position="136"/>
        <end position="259"/>
    </location>
</feature>
<keyword evidence="4" id="KW-1185">Reference proteome</keyword>
<dbReference type="InterPro" id="IPR015925">
    <property type="entry name" value="Ryanodine_IP3_receptor"/>
</dbReference>
<sequence>MATIDKKSNQNYKRKEFLHFGALITINCSDLPFQMASDGFIEKTISLKTTLNEQNNSQQQLFQQENNKNPVSPKKPHNKNELFNNYIDKQENFSPKKKANDYNNNMNNFDINSFEKSISNKPESAYNQKQNNKLIKNGLYDNIFRIVPTFPKINNLDKNATDKEIIENYDRQINERLKYLANTTVSYGQDFQLQHYKSHKFLCYSNNEKSLNQKGYQLQLKEQSDLTCHFEIRPCYNFQQEITNNIRFYDDVYIVSISKFTEKDAFISIQEDKESKQTLHQIFSQQEQKDTSSDSDIKESDEEEDSDSKTTSLKKQNIADDFDESESDLITSKKSENLKSPKKKFAFNLKQVTSVKEKNETFKKQKQLLKLSQKNYKAYRSQFQKSKFQMHLYRKYYDESGIYLGNCVWISFPQKDTYFTYDSLHKIVKLEKRMDREYNNSLGLFILEGQKQNDGGKVIFSQTKFKLKNLCNGKYVYVKNALSYKDLNMDFYNQALEEQSIIPDQENEEDYKNDMENFEDKNFSKIFGFTQQPKPSSYFIIQDMYQDYHKQKTVQQSNQEDALKFHKANSKEVWEEQILISCMKILNEGKIQLNKISSLLLEQKEKSDQYNKLINNIDIINQFEDESQGQQYQDKAHIYFRRQLILRQHGYFKYLTQILVACFPDEGVLKHIPERNPMKQLNKNQKQQKLNKLSHSLSQDNINTALLQAKCNQNQK</sequence>
<dbReference type="EMBL" id="LDAU01000232">
    <property type="protein sequence ID" value="KRW98642.1"/>
    <property type="molecule type" value="Genomic_DNA"/>
</dbReference>
<dbReference type="Proteomes" id="UP000054937">
    <property type="component" value="Unassembled WGS sequence"/>
</dbReference>
<feature type="compositionally biased region" description="Basic and acidic residues" evidence="1">
    <location>
        <begin position="287"/>
        <end position="298"/>
    </location>
</feature>
<comment type="caution">
    <text evidence="3">The sequence shown here is derived from an EMBL/GenBank/DDBJ whole genome shotgun (WGS) entry which is preliminary data.</text>
</comment>
<feature type="region of interest" description="Disordered" evidence="1">
    <location>
        <begin position="278"/>
        <end position="317"/>
    </location>
</feature>
<dbReference type="PANTHER" id="PTHR13715:SF99">
    <property type="entry name" value="INOSITOL 1,4,5-TRISPHOSPHATE RECEPTOR-LIKE PROTEIN A"/>
    <property type="match status" value="1"/>
</dbReference>